<dbReference type="Pfam" id="PF02302">
    <property type="entry name" value="PTS_IIB"/>
    <property type="match status" value="1"/>
</dbReference>
<evidence type="ECO:0000256" key="1">
    <source>
        <dbReference type="ARBA" id="ARBA00022448"/>
    </source>
</evidence>
<keyword evidence="5" id="KW-0598">Phosphotransferase system</keyword>
<organism evidence="10">
    <name type="scientific">Clostridioides difficile</name>
    <name type="common">Peptoclostridium difficile</name>
    <dbReference type="NCBI Taxonomy" id="1496"/>
    <lineage>
        <taxon>Bacteria</taxon>
        <taxon>Bacillati</taxon>
        <taxon>Bacillota</taxon>
        <taxon>Clostridia</taxon>
        <taxon>Peptostreptococcales</taxon>
        <taxon>Peptostreptococcaceae</taxon>
        <taxon>Clostridioides</taxon>
    </lineage>
</organism>
<evidence type="ECO:0000313" key="12">
    <source>
        <dbReference type="EMBL" id="VFD30164.1"/>
    </source>
</evidence>
<feature type="modified residue" description="Phosphocysteine; by EIIA" evidence="7">
    <location>
        <position position="10"/>
    </location>
</feature>
<dbReference type="PANTHER" id="PTHR34581">
    <property type="entry name" value="PTS SYSTEM N,N'-DIACETYLCHITOBIOSE-SPECIFIC EIIB COMPONENT"/>
    <property type="match status" value="1"/>
</dbReference>
<protein>
    <submittedName>
        <fullName evidence="10">Oligo-beta-mannoside-specific phosphotransferase enzyme IIB component</fullName>
    </submittedName>
    <submittedName>
        <fullName evidence="12">PTS system lactose/cellobiose-family transporter subunit IIB</fullName>
        <ecNumber evidence="10 12">2.7.1.69</ecNumber>
    </submittedName>
    <submittedName>
        <fullName evidence="9">PTS system, lactose/cellobiose-family IIB component</fullName>
    </submittedName>
</protein>
<evidence type="ECO:0000313" key="14">
    <source>
        <dbReference type="Proteomes" id="UP000372533"/>
    </source>
</evidence>
<dbReference type="EMBL" id="LK932525">
    <property type="protein sequence ID" value="CDS88935.1"/>
    <property type="molecule type" value="Genomic_DNA"/>
</dbReference>
<dbReference type="EMBL" id="LK933349">
    <property type="protein sequence ID" value="CDT70764.1"/>
    <property type="molecule type" value="Genomic_DNA"/>
</dbReference>
<dbReference type="CDD" id="cd05564">
    <property type="entry name" value="PTS_IIB_chitobiose_lichenan"/>
    <property type="match status" value="1"/>
</dbReference>
<keyword evidence="3" id="KW-0762">Sugar transport</keyword>
<evidence type="ECO:0000313" key="13">
    <source>
        <dbReference type="EMBL" id="VHY10259.1"/>
    </source>
</evidence>
<keyword evidence="2" id="KW-0597">Phosphoprotein</keyword>
<evidence type="ECO:0000259" key="8">
    <source>
        <dbReference type="PROSITE" id="PS51100"/>
    </source>
</evidence>
<reference evidence="12 15" key="2">
    <citation type="submission" date="2019-02" db="EMBL/GenBank/DDBJ databases">
        <authorList>
            <consortium name="Pathogen Informatics"/>
        </authorList>
    </citation>
    <scope>NUCLEOTIDE SEQUENCE [LARGE SCALE GENOMIC DNA]</scope>
    <source>
        <strain evidence="15">clo34</strain>
        <strain evidence="12">Clo34</strain>
        <strain evidence="14">tl291</strain>
        <strain evidence="13">Tl291</strain>
    </source>
</reference>
<evidence type="ECO:0000313" key="10">
    <source>
        <dbReference type="EMBL" id="CDS89573.1"/>
    </source>
</evidence>
<keyword evidence="1" id="KW-0813">Transport</keyword>
<dbReference type="Gene3D" id="3.40.50.2300">
    <property type="match status" value="1"/>
</dbReference>
<dbReference type="GO" id="GO:0016301">
    <property type="term" value="F:kinase activity"/>
    <property type="evidence" value="ECO:0007669"/>
    <property type="project" value="UniProtKB-KW"/>
</dbReference>
<evidence type="ECO:0000256" key="2">
    <source>
        <dbReference type="ARBA" id="ARBA00022553"/>
    </source>
</evidence>
<keyword evidence="4 10" id="KW-0808">Transferase</keyword>
<proteinExistence type="predicted"/>
<evidence type="ECO:0000256" key="3">
    <source>
        <dbReference type="ARBA" id="ARBA00022597"/>
    </source>
</evidence>
<dbReference type="InterPro" id="IPR036095">
    <property type="entry name" value="PTS_EIIB-like_sf"/>
</dbReference>
<keyword evidence="6" id="KW-0418">Kinase</keyword>
<evidence type="ECO:0000313" key="9">
    <source>
        <dbReference type="EMBL" id="CDS88935.1"/>
    </source>
</evidence>
<evidence type="ECO:0000313" key="15">
    <source>
        <dbReference type="Proteomes" id="UP000411588"/>
    </source>
</evidence>
<name>A0A069AFW1_CLODI</name>
<dbReference type="GO" id="GO:0008982">
    <property type="term" value="F:protein-N(PI)-phosphohistidine-sugar phosphotransferase activity"/>
    <property type="evidence" value="ECO:0007669"/>
    <property type="project" value="InterPro"/>
</dbReference>
<evidence type="ECO:0000256" key="4">
    <source>
        <dbReference type="ARBA" id="ARBA00022679"/>
    </source>
</evidence>
<dbReference type="EC" id="2.7.1.69" evidence="10 12"/>
<dbReference type="RefSeq" id="WP_009891401.1">
    <property type="nucleotide sequence ID" value="NZ_BBYB01000112.1"/>
</dbReference>
<feature type="domain" description="PTS EIIB type-3" evidence="8">
    <location>
        <begin position="3"/>
        <end position="105"/>
    </location>
</feature>
<dbReference type="PANTHER" id="PTHR34581:SF2">
    <property type="entry name" value="PTS SYSTEM N,N'-DIACETYLCHITOBIOSE-SPECIFIC EIIB COMPONENT"/>
    <property type="match status" value="1"/>
</dbReference>
<dbReference type="GO" id="GO:0009401">
    <property type="term" value="P:phosphoenolpyruvate-dependent sugar phosphotransferase system"/>
    <property type="evidence" value="ECO:0007669"/>
    <property type="project" value="UniProtKB-KW"/>
</dbReference>
<sequence length="105" mass="11535">MKNIKVLLACGSGASTGFMATSMRKSAKKKGIEADIKARSESEIDKYLPEIDCLLLGPHLDYMKDEIQKKADEYNVPVACISKTAYGRLDGVKALEEALELILNK</sequence>
<dbReference type="PROSITE" id="PS51100">
    <property type="entry name" value="PTS_EIIB_TYPE_3"/>
    <property type="match status" value="1"/>
</dbReference>
<gene>
    <name evidence="10" type="primary">gmuB</name>
    <name evidence="11" type="ORF">BN1095_650009</name>
    <name evidence="9" type="ORF">BN1096_700251</name>
    <name evidence="10" type="ORF">BN1097_710250</name>
    <name evidence="13" type="ORF">SAMEA1402366_02263</name>
    <name evidence="12" type="ORF">SAMEA1402399_00986</name>
</gene>
<dbReference type="Proteomes" id="UP000411588">
    <property type="component" value="Unassembled WGS sequence"/>
</dbReference>
<dbReference type="InterPro" id="IPR013012">
    <property type="entry name" value="PTS_EIIB_3"/>
</dbReference>
<dbReference type="SUPFAM" id="SSF52794">
    <property type="entry name" value="PTS system IIB component-like"/>
    <property type="match status" value="1"/>
</dbReference>
<dbReference type="EMBL" id="CAADAN010000002">
    <property type="protein sequence ID" value="VFD30164.1"/>
    <property type="molecule type" value="Genomic_DNA"/>
</dbReference>
<evidence type="ECO:0000313" key="11">
    <source>
        <dbReference type="EMBL" id="CDT70764.1"/>
    </source>
</evidence>
<dbReference type="InterPro" id="IPR051819">
    <property type="entry name" value="PTS_sugar-specific_EIIB"/>
</dbReference>
<dbReference type="EMBL" id="LK932411">
    <property type="protein sequence ID" value="CDS89573.1"/>
    <property type="molecule type" value="Genomic_DNA"/>
</dbReference>
<dbReference type="EMBL" id="CAAJVP010000010">
    <property type="protein sequence ID" value="VHY10259.1"/>
    <property type="molecule type" value="Genomic_DNA"/>
</dbReference>
<evidence type="ECO:0000256" key="6">
    <source>
        <dbReference type="ARBA" id="ARBA00022777"/>
    </source>
</evidence>
<dbReference type="AlphaFoldDB" id="A0A069AFW1"/>
<dbReference type="InterPro" id="IPR003501">
    <property type="entry name" value="PTS_EIIB_2/3"/>
</dbReference>
<reference evidence="10" key="1">
    <citation type="submission" date="2014-07" db="EMBL/GenBank/DDBJ databases">
        <authorList>
            <person name="Monot Marc"/>
        </authorList>
    </citation>
    <scope>NUCLEOTIDE SEQUENCE</scope>
    <source>
        <strain evidence="11">7032989</strain>
        <strain evidence="10">7032994</strain>
    </source>
</reference>
<accession>A0A069AFW1</accession>
<dbReference type="Proteomes" id="UP000372533">
    <property type="component" value="Unassembled WGS sequence"/>
</dbReference>
<evidence type="ECO:0000256" key="7">
    <source>
        <dbReference type="PROSITE-ProRule" id="PRU00423"/>
    </source>
</evidence>
<evidence type="ECO:0000256" key="5">
    <source>
        <dbReference type="ARBA" id="ARBA00022683"/>
    </source>
</evidence>